<dbReference type="EMBL" id="BPRB01000106">
    <property type="protein sequence ID" value="GJE59981.1"/>
    <property type="molecule type" value="Genomic_DNA"/>
</dbReference>
<evidence type="ECO:0000256" key="3">
    <source>
        <dbReference type="ARBA" id="ARBA00022448"/>
    </source>
</evidence>
<keyword evidence="5" id="KW-1133">Transmembrane helix</keyword>
<dbReference type="InterPro" id="IPR050739">
    <property type="entry name" value="MFP"/>
</dbReference>
<comment type="subcellular location">
    <subcellularLocation>
        <location evidence="1">Membrane</location>
        <topology evidence="1">Single-pass membrane protein</topology>
    </subcellularLocation>
</comment>
<evidence type="ECO:0000256" key="1">
    <source>
        <dbReference type="ARBA" id="ARBA00004167"/>
    </source>
</evidence>
<name>A0ABQ4TY52_9HYPH</name>
<evidence type="ECO:0000256" key="5">
    <source>
        <dbReference type="ARBA" id="ARBA00022989"/>
    </source>
</evidence>
<evidence type="ECO:0000313" key="9">
    <source>
        <dbReference type="Proteomes" id="UP001055057"/>
    </source>
</evidence>
<protein>
    <submittedName>
        <fullName evidence="8">Hemolysin secretion protein D, chromosomal</fullName>
    </submittedName>
</protein>
<evidence type="ECO:0000256" key="2">
    <source>
        <dbReference type="ARBA" id="ARBA00009477"/>
    </source>
</evidence>
<sequence length="124" mass="13385">MTPGQEVTVKVDSFPFTRYGTAEGRVLRISRDAIDDRDASGSTDTLSVARGQGVGQVTGTPRTQNLVFPVTIEVQKNNIVADGKTVTLTPGMTVQAEIHTGNRRVIDYVLSPIRETTSTAGHER</sequence>
<proteinExistence type="inferred from homology"/>
<dbReference type="Gene3D" id="2.40.30.170">
    <property type="match status" value="1"/>
</dbReference>
<keyword evidence="3" id="KW-0813">Transport</keyword>
<reference evidence="8" key="1">
    <citation type="journal article" date="2021" name="Front. Microbiol.">
        <title>Comprehensive Comparative Genomics and Phenotyping of Methylobacterium Species.</title>
        <authorList>
            <person name="Alessa O."/>
            <person name="Ogura Y."/>
            <person name="Fujitani Y."/>
            <person name="Takami H."/>
            <person name="Hayashi T."/>
            <person name="Sahin N."/>
            <person name="Tani A."/>
        </authorList>
    </citation>
    <scope>NUCLEOTIDE SEQUENCE</scope>
    <source>
        <strain evidence="8">DSM 23632</strain>
    </source>
</reference>
<organism evidence="8 9">
    <name type="scientific">Methylobacterium trifolii</name>
    <dbReference type="NCBI Taxonomy" id="1003092"/>
    <lineage>
        <taxon>Bacteria</taxon>
        <taxon>Pseudomonadati</taxon>
        <taxon>Pseudomonadota</taxon>
        <taxon>Alphaproteobacteria</taxon>
        <taxon>Hyphomicrobiales</taxon>
        <taxon>Methylobacteriaceae</taxon>
        <taxon>Methylobacterium</taxon>
    </lineage>
</organism>
<dbReference type="InterPro" id="IPR006144">
    <property type="entry name" value="Secretion_HlyD_CS"/>
</dbReference>
<keyword evidence="6" id="KW-0472">Membrane</keyword>
<evidence type="ECO:0000313" key="8">
    <source>
        <dbReference type="EMBL" id="GJE59981.1"/>
    </source>
</evidence>
<dbReference type="Proteomes" id="UP001055057">
    <property type="component" value="Unassembled WGS sequence"/>
</dbReference>
<dbReference type="InterPro" id="IPR058982">
    <property type="entry name" value="Beta-barrel_AprE"/>
</dbReference>
<accession>A0ABQ4TY52</accession>
<dbReference type="Pfam" id="PF26002">
    <property type="entry name" value="Beta-barrel_AprE"/>
    <property type="match status" value="1"/>
</dbReference>
<dbReference type="PANTHER" id="PTHR30386:SF27">
    <property type="entry name" value="MEMBRANE FUSION PROTEIN (MFP) FAMILY PROTEIN"/>
    <property type="match status" value="1"/>
</dbReference>
<feature type="domain" description="AprE-like beta-barrel" evidence="7">
    <location>
        <begin position="2"/>
        <end position="38"/>
    </location>
</feature>
<evidence type="ECO:0000256" key="4">
    <source>
        <dbReference type="ARBA" id="ARBA00022692"/>
    </source>
</evidence>
<evidence type="ECO:0000259" key="7">
    <source>
        <dbReference type="Pfam" id="PF26002"/>
    </source>
</evidence>
<dbReference type="PROSITE" id="PS00543">
    <property type="entry name" value="HLYD_FAMILY"/>
    <property type="match status" value="1"/>
</dbReference>
<keyword evidence="9" id="KW-1185">Reference proteome</keyword>
<gene>
    <name evidence="8" type="primary">hlyD</name>
    <name evidence="8" type="ORF">MPOCJGCO_2090</name>
</gene>
<comment type="similarity">
    <text evidence="2">Belongs to the membrane fusion protein (MFP) (TC 8.A.1) family.</text>
</comment>
<dbReference type="PANTHER" id="PTHR30386">
    <property type="entry name" value="MEMBRANE FUSION SUBUNIT OF EMRAB-TOLC MULTIDRUG EFFLUX PUMP"/>
    <property type="match status" value="1"/>
</dbReference>
<reference evidence="8" key="2">
    <citation type="submission" date="2021-08" db="EMBL/GenBank/DDBJ databases">
        <authorList>
            <person name="Tani A."/>
            <person name="Ola A."/>
            <person name="Ogura Y."/>
            <person name="Katsura K."/>
            <person name="Hayashi T."/>
        </authorList>
    </citation>
    <scope>NUCLEOTIDE SEQUENCE</scope>
    <source>
        <strain evidence="8">DSM 23632</strain>
    </source>
</reference>
<comment type="caution">
    <text evidence="8">The sequence shown here is derived from an EMBL/GenBank/DDBJ whole genome shotgun (WGS) entry which is preliminary data.</text>
</comment>
<evidence type="ECO:0000256" key="6">
    <source>
        <dbReference type="ARBA" id="ARBA00023136"/>
    </source>
</evidence>
<keyword evidence="4" id="KW-0812">Transmembrane</keyword>